<feature type="non-terminal residue" evidence="1">
    <location>
        <position position="1"/>
    </location>
</feature>
<comment type="caution">
    <text evidence="1">The sequence shown here is derived from an EMBL/GenBank/DDBJ whole genome shotgun (WGS) entry which is preliminary data.</text>
</comment>
<sequence length="102" mass="11238">CDLAEGELVAQPHAPDLANHVHGDHLESLLKFSAGQWNTLVNIGLALCRLAGQDCIGSNKPGPSLRALVEAAIAEVLPHALRSRREHPFRWMSDEAVRRTWK</sequence>
<accession>A0ABT5S226</accession>
<protein>
    <submittedName>
        <fullName evidence="1">Uncharacterized protein</fullName>
    </submittedName>
</protein>
<keyword evidence="2" id="KW-1185">Reference proteome</keyword>
<proteinExistence type="predicted"/>
<reference evidence="1" key="1">
    <citation type="submission" date="2022-10" db="EMBL/GenBank/DDBJ databases">
        <title>Description of microaerobic benzene degrading bacteria.</title>
        <authorList>
            <person name="Bedics A."/>
            <person name="Tancsics A."/>
            <person name="Banerjee S."/>
        </authorList>
    </citation>
    <scope>NUCLEOTIDE SEQUENCE</scope>
    <source>
        <strain evidence="1">D2M1</strain>
    </source>
</reference>
<gene>
    <name evidence="1" type="ORF">OIN59_21410</name>
</gene>
<name>A0ABT5S226_9BURK</name>
<evidence type="ECO:0000313" key="2">
    <source>
        <dbReference type="Proteomes" id="UP001148932"/>
    </source>
</evidence>
<dbReference type="Proteomes" id="UP001148932">
    <property type="component" value="Unassembled WGS sequence"/>
</dbReference>
<dbReference type="RefSeq" id="WP_274113665.1">
    <property type="nucleotide sequence ID" value="NZ_JAPCKI010000018.1"/>
</dbReference>
<dbReference type="EMBL" id="JAPCKI010000018">
    <property type="protein sequence ID" value="MDD2180005.1"/>
    <property type="molecule type" value="Genomic_DNA"/>
</dbReference>
<evidence type="ECO:0000313" key="1">
    <source>
        <dbReference type="EMBL" id="MDD2180005.1"/>
    </source>
</evidence>
<organism evidence="1 2">
    <name type="scientific">Acidovorax benzenivorans</name>
    <dbReference type="NCBI Taxonomy" id="2987520"/>
    <lineage>
        <taxon>Bacteria</taxon>
        <taxon>Pseudomonadati</taxon>
        <taxon>Pseudomonadota</taxon>
        <taxon>Betaproteobacteria</taxon>
        <taxon>Burkholderiales</taxon>
        <taxon>Comamonadaceae</taxon>
        <taxon>Acidovorax</taxon>
    </lineage>
</organism>